<keyword evidence="2" id="KW-0067">ATP-binding</keyword>
<evidence type="ECO:0000256" key="1">
    <source>
        <dbReference type="ARBA" id="ARBA00022694"/>
    </source>
</evidence>
<keyword evidence="2" id="KW-0820">tRNA-binding</keyword>
<feature type="binding site" evidence="2">
    <location>
        <position position="102"/>
    </location>
    <ligand>
        <name>ATP</name>
        <dbReference type="ChEBI" id="CHEBI:30616"/>
    </ligand>
</feature>
<keyword evidence="2" id="KW-0694">RNA-binding</keyword>
<keyword evidence="2" id="KW-0963">Cytoplasm</keyword>
<dbReference type="Gene3D" id="3.40.50.620">
    <property type="entry name" value="HUPs"/>
    <property type="match status" value="1"/>
</dbReference>
<comment type="subcellular location">
    <subcellularLocation>
        <location evidence="2">Cytoplasm</location>
    </subcellularLocation>
</comment>
<name>A0A1H5TWP8_9CLOT</name>
<gene>
    <name evidence="2" type="primary">tmcAL</name>
    <name evidence="3" type="ORF">SAMN05660865_00722</name>
</gene>
<evidence type="ECO:0000313" key="3">
    <source>
        <dbReference type="EMBL" id="SEF67282.1"/>
    </source>
</evidence>
<dbReference type="GO" id="GO:0016740">
    <property type="term" value="F:transferase activity"/>
    <property type="evidence" value="ECO:0007669"/>
    <property type="project" value="UniProtKB-KW"/>
</dbReference>
<protein>
    <recommendedName>
        <fullName evidence="2">tRNA(Met) cytidine acetate ligase</fullName>
        <ecNumber evidence="2">6.3.4.-</ecNumber>
    </recommendedName>
</protein>
<dbReference type="Proteomes" id="UP000242850">
    <property type="component" value="Unassembled WGS sequence"/>
</dbReference>
<dbReference type="GO" id="GO:0005737">
    <property type="term" value="C:cytoplasm"/>
    <property type="evidence" value="ECO:0007669"/>
    <property type="project" value="UniProtKB-SubCell"/>
</dbReference>
<dbReference type="SUPFAM" id="SSF52374">
    <property type="entry name" value="Nucleotidylyl transferase"/>
    <property type="match status" value="1"/>
</dbReference>
<feature type="binding site" evidence="2">
    <location>
        <begin position="7"/>
        <end position="20"/>
    </location>
    <ligand>
        <name>ATP</name>
        <dbReference type="ChEBI" id="CHEBI:30616"/>
    </ligand>
</feature>
<keyword evidence="1 2" id="KW-0819">tRNA processing</keyword>
<accession>A0A1H5TWP8</accession>
<evidence type="ECO:0000313" key="4">
    <source>
        <dbReference type="Proteomes" id="UP000242850"/>
    </source>
</evidence>
<evidence type="ECO:0000256" key="2">
    <source>
        <dbReference type="HAMAP-Rule" id="MF_01539"/>
    </source>
</evidence>
<dbReference type="RefSeq" id="WP_103895726.1">
    <property type="nucleotide sequence ID" value="NZ_FNUK01000007.1"/>
</dbReference>
<proteinExistence type="inferred from homology"/>
<dbReference type="EC" id="6.3.4.-" evidence="2"/>
<keyword evidence="2" id="KW-0436">Ligase</keyword>
<dbReference type="GO" id="GO:0006400">
    <property type="term" value="P:tRNA modification"/>
    <property type="evidence" value="ECO:0007669"/>
    <property type="project" value="UniProtKB-UniRule"/>
</dbReference>
<reference evidence="4" key="1">
    <citation type="submission" date="2016-10" db="EMBL/GenBank/DDBJ databases">
        <authorList>
            <person name="Varghese N."/>
            <person name="Submissions S."/>
        </authorList>
    </citation>
    <scope>NUCLEOTIDE SEQUENCE [LARGE SCALE GENOMIC DNA]</scope>
    <source>
        <strain evidence="4">DSM 5463</strain>
    </source>
</reference>
<comment type="catalytic activity">
    <reaction evidence="2">
        <text>cytidine(34) in elongator tRNA(Met) + acetate + ATP = N(4)-acetylcytidine(34) in elongator tRNA(Met) + AMP + diphosphate</text>
        <dbReference type="Rhea" id="RHEA:58144"/>
        <dbReference type="Rhea" id="RHEA-COMP:10693"/>
        <dbReference type="Rhea" id="RHEA-COMP:10694"/>
        <dbReference type="ChEBI" id="CHEBI:30089"/>
        <dbReference type="ChEBI" id="CHEBI:30616"/>
        <dbReference type="ChEBI" id="CHEBI:33019"/>
        <dbReference type="ChEBI" id="CHEBI:74900"/>
        <dbReference type="ChEBI" id="CHEBI:82748"/>
        <dbReference type="ChEBI" id="CHEBI:456215"/>
    </reaction>
</comment>
<dbReference type="GO" id="GO:0005524">
    <property type="term" value="F:ATP binding"/>
    <property type="evidence" value="ECO:0007669"/>
    <property type="project" value="UniProtKB-KW"/>
</dbReference>
<dbReference type="NCBIfam" id="NF010191">
    <property type="entry name" value="PRK13670.1"/>
    <property type="match status" value="1"/>
</dbReference>
<dbReference type="PANTHER" id="PTHR37825">
    <property type="entry name" value="TRNA(MET) CYTIDINE ACETATE LIGASE"/>
    <property type="match status" value="1"/>
</dbReference>
<dbReference type="GO" id="GO:0016879">
    <property type="term" value="F:ligase activity, forming carbon-nitrogen bonds"/>
    <property type="evidence" value="ECO:0007669"/>
    <property type="project" value="UniProtKB-UniRule"/>
</dbReference>
<feature type="binding site" evidence="2">
    <location>
        <position position="166"/>
    </location>
    <ligand>
        <name>ATP</name>
        <dbReference type="ChEBI" id="CHEBI:30616"/>
    </ligand>
</feature>
<dbReference type="Pfam" id="PF05636">
    <property type="entry name" value="HIGH_NTase1"/>
    <property type="match status" value="1"/>
</dbReference>
<dbReference type="EMBL" id="FNUK01000007">
    <property type="protein sequence ID" value="SEF67282.1"/>
    <property type="molecule type" value="Genomic_DNA"/>
</dbReference>
<comment type="function">
    <text evidence="2">Catalyzes the formation of N(4)-acetylcytidine (ac(4)C) at the wobble position of elongator tRNA(Met), using acetate and ATP as substrates. First activates an acetate ion to form acetyladenylate (Ac-AMP) and then transfers the acetyl group to tRNA to form ac(4)C34.</text>
</comment>
<organism evidence="3 4">
    <name type="scientific">Caloramator fervidus</name>
    <dbReference type="NCBI Taxonomy" id="29344"/>
    <lineage>
        <taxon>Bacteria</taxon>
        <taxon>Bacillati</taxon>
        <taxon>Bacillota</taxon>
        <taxon>Clostridia</taxon>
        <taxon>Eubacteriales</taxon>
        <taxon>Clostridiaceae</taxon>
        <taxon>Caloramator</taxon>
    </lineage>
</organism>
<dbReference type="PANTHER" id="PTHR37825:SF1">
    <property type="entry name" value="TRNA(MET) CYTIDINE ACETATE LIGASE"/>
    <property type="match status" value="1"/>
</dbReference>
<sequence length="401" mass="45840">MNIAGIIVEYNPLHNGHIYHIEQTKKITNCDYLIAIMSGNFVQRGEPAIINKWARTEIALKAGIDLVIELPLIYSISSAENFAFGAISILNELKIVDSICFGSELGNIEQLFEIAKILVDEPINFKKSLKNNLKKGFSYAKAREIALKEYFDKSNHNIENIINKSNNILGIEYLKSLIKSNSKIKPFTIQRIKSSYNDTKITSNIASATSIRLNFDNLDLIKNAIPQFTFETLLREKNNGKCPINLNLFTDILLYKLRSMSESEIKKIHDVSEGLENKLKIAAEEVSNLEDLIKMTISKRYTKTRIQRILLYILLNITKDLYFQQVQKPRYIRILGANTNGRKIIKKLKESTNLPIIINPSKKDKELLDLDIKATDIYSLAYKNDQYKIAKQDLKIPPVLL</sequence>
<dbReference type="AlphaFoldDB" id="A0A1H5TWP8"/>
<dbReference type="OrthoDB" id="9769796at2"/>
<dbReference type="InterPro" id="IPR008513">
    <property type="entry name" value="tRNA(Met)_cyd_acetate_ligase"/>
</dbReference>
<feature type="binding site" evidence="2">
    <location>
        <begin position="191"/>
        <end position="192"/>
    </location>
    <ligand>
        <name>ATP</name>
        <dbReference type="ChEBI" id="CHEBI:30616"/>
    </ligand>
</feature>
<dbReference type="GO" id="GO:0000049">
    <property type="term" value="F:tRNA binding"/>
    <property type="evidence" value="ECO:0007669"/>
    <property type="project" value="UniProtKB-KW"/>
</dbReference>
<keyword evidence="4" id="KW-1185">Reference proteome</keyword>
<dbReference type="InterPro" id="IPR014729">
    <property type="entry name" value="Rossmann-like_a/b/a_fold"/>
</dbReference>
<dbReference type="HAMAP" id="MF_01539">
    <property type="entry name" value="TmcAL"/>
    <property type="match status" value="1"/>
</dbReference>
<keyword evidence="3" id="KW-0808">Transferase</keyword>
<keyword evidence="2" id="KW-0547">Nucleotide-binding</keyword>
<comment type="similarity">
    <text evidence="2">Belongs to the TmcAL family.</text>
</comment>